<evidence type="ECO:0000256" key="1">
    <source>
        <dbReference type="ARBA" id="ARBA00004496"/>
    </source>
</evidence>
<dbReference type="Pfam" id="PF01025">
    <property type="entry name" value="GrpE"/>
    <property type="match status" value="1"/>
</dbReference>
<dbReference type="NCBIfam" id="NF010741">
    <property type="entry name" value="PRK14143.1"/>
    <property type="match status" value="1"/>
</dbReference>
<dbReference type="GO" id="GO:0006457">
    <property type="term" value="P:protein folding"/>
    <property type="evidence" value="ECO:0007669"/>
    <property type="project" value="InterPro"/>
</dbReference>
<comment type="similarity">
    <text evidence="2 8">Belongs to the GrpE family.</text>
</comment>
<dbReference type="GO" id="GO:0005759">
    <property type="term" value="C:mitochondrial matrix"/>
    <property type="evidence" value="ECO:0007669"/>
    <property type="project" value="UniProtKB-SubCell"/>
</dbReference>
<keyword evidence="9" id="KW-0175">Coiled coil</keyword>
<evidence type="ECO:0000256" key="10">
    <source>
        <dbReference type="SAM" id="MobiDB-lite"/>
    </source>
</evidence>
<dbReference type="AlphaFoldDB" id="A0AAW1GV34"/>
<dbReference type="PRINTS" id="PR00773">
    <property type="entry name" value="GRPEPROTEIN"/>
</dbReference>
<evidence type="ECO:0000256" key="9">
    <source>
        <dbReference type="SAM" id="Coils"/>
    </source>
</evidence>
<comment type="subunit">
    <text evidence="3">Homodimer.</text>
</comment>
<evidence type="ECO:0000256" key="7">
    <source>
        <dbReference type="RuleBase" id="RU000640"/>
    </source>
</evidence>
<dbReference type="CDD" id="cd00446">
    <property type="entry name" value="GrpE"/>
    <property type="match status" value="1"/>
</dbReference>
<dbReference type="InterPro" id="IPR009012">
    <property type="entry name" value="GrpE_head"/>
</dbReference>
<accession>A0AAW1GV34</accession>
<comment type="subcellular location">
    <subcellularLocation>
        <location evidence="1">Cytoplasm</location>
    </subcellularLocation>
    <subcellularLocation>
        <location evidence="7">Mitochondrion matrix</location>
    </subcellularLocation>
</comment>
<dbReference type="GO" id="GO:0051087">
    <property type="term" value="F:protein-folding chaperone binding"/>
    <property type="evidence" value="ECO:0007669"/>
    <property type="project" value="InterPro"/>
</dbReference>
<proteinExistence type="inferred from homology"/>
<gene>
    <name evidence="11" type="ORF">RND81_13G075100</name>
</gene>
<evidence type="ECO:0000256" key="6">
    <source>
        <dbReference type="ARBA" id="ARBA00023186"/>
    </source>
</evidence>
<dbReference type="PROSITE" id="PS01071">
    <property type="entry name" value="GRPE"/>
    <property type="match status" value="1"/>
</dbReference>
<dbReference type="PANTHER" id="PTHR21237:SF27">
    <property type="entry name" value="GRPE PROTEIN HOMOLOG"/>
    <property type="match status" value="1"/>
</dbReference>
<keyword evidence="5" id="KW-0346">Stress response</keyword>
<evidence type="ECO:0000313" key="12">
    <source>
        <dbReference type="Proteomes" id="UP001443914"/>
    </source>
</evidence>
<keyword evidence="12" id="KW-1185">Reference proteome</keyword>
<feature type="compositionally biased region" description="Acidic residues" evidence="10">
    <location>
        <begin position="110"/>
        <end position="120"/>
    </location>
</feature>
<feature type="region of interest" description="Disordered" evidence="10">
    <location>
        <begin position="77"/>
        <end position="124"/>
    </location>
</feature>
<dbReference type="FunFam" id="2.30.22.10:FF:000001">
    <property type="entry name" value="Protein GrpE"/>
    <property type="match status" value="1"/>
</dbReference>
<keyword evidence="6 7" id="KW-0143">Chaperone</keyword>
<protein>
    <recommendedName>
        <fullName evidence="7">GrpE protein homolog</fullName>
    </recommendedName>
</protein>
<keyword evidence="7" id="KW-0496">Mitochondrion</keyword>
<dbReference type="Proteomes" id="UP001443914">
    <property type="component" value="Unassembled WGS sequence"/>
</dbReference>
<evidence type="ECO:0000256" key="8">
    <source>
        <dbReference type="RuleBase" id="RU004478"/>
    </source>
</evidence>
<dbReference type="Gene3D" id="2.30.22.10">
    <property type="entry name" value="Head domain of nucleotide exchange factor GrpE"/>
    <property type="match status" value="1"/>
</dbReference>
<dbReference type="FunFam" id="3.90.20.20:FF:000006">
    <property type="entry name" value="GrpE protein homolog"/>
    <property type="match status" value="1"/>
</dbReference>
<dbReference type="GO" id="GO:0051082">
    <property type="term" value="F:unfolded protein binding"/>
    <property type="evidence" value="ECO:0007669"/>
    <property type="project" value="TreeGrafter"/>
</dbReference>
<name>A0AAW1GV34_SAPOF</name>
<evidence type="ECO:0000256" key="4">
    <source>
        <dbReference type="ARBA" id="ARBA00022490"/>
    </source>
</evidence>
<dbReference type="SUPFAM" id="SSF58014">
    <property type="entry name" value="Coiled-coil domain of nucleotide exchange factor GrpE"/>
    <property type="match status" value="1"/>
</dbReference>
<dbReference type="SUPFAM" id="SSF51064">
    <property type="entry name" value="Head domain of nucleotide exchange factor GrpE"/>
    <property type="match status" value="1"/>
</dbReference>
<evidence type="ECO:0000256" key="5">
    <source>
        <dbReference type="ARBA" id="ARBA00023016"/>
    </source>
</evidence>
<sequence length="345" mass="38276">MASLLRSTNFMAPPLSVTSTNSLKLLKSSSFCLPFAYTLCYPTNASLSSHTLVSKSTCVPKFVIFASSGEAIETETQELQHPHVQDNTDEAVNGETSEESSSDDGKPDADVDADADDDADATPTSPVLTALQLYKEALDNNDEEKVAEVEAFLKSIEEEKNALQRKLLSLSEDFSVERERVLRISADFDNFRKRTERERLSLVTNAQGELIENFLPVVDNFERAQSQIKVETEAEEKINNSYQSIYKQFFEILSSIGVVPAETVGKAFDPMLHEAIMREESTEYDEDVIIEEYRKGFKLGDRLLRPSMVKVSAGPGPEKPQTSESSVEEEGVTETSEVVNDEGDS</sequence>
<organism evidence="11 12">
    <name type="scientific">Saponaria officinalis</name>
    <name type="common">Common soapwort</name>
    <name type="synonym">Lychnis saponaria</name>
    <dbReference type="NCBI Taxonomy" id="3572"/>
    <lineage>
        <taxon>Eukaryota</taxon>
        <taxon>Viridiplantae</taxon>
        <taxon>Streptophyta</taxon>
        <taxon>Embryophyta</taxon>
        <taxon>Tracheophyta</taxon>
        <taxon>Spermatophyta</taxon>
        <taxon>Magnoliopsida</taxon>
        <taxon>eudicotyledons</taxon>
        <taxon>Gunneridae</taxon>
        <taxon>Pentapetalae</taxon>
        <taxon>Caryophyllales</taxon>
        <taxon>Caryophyllaceae</taxon>
        <taxon>Caryophylleae</taxon>
        <taxon>Saponaria</taxon>
    </lineage>
</organism>
<dbReference type="InterPro" id="IPR000740">
    <property type="entry name" value="GrpE"/>
</dbReference>
<comment type="caution">
    <text evidence="11">The sequence shown here is derived from an EMBL/GenBank/DDBJ whole genome shotgun (WGS) entry which is preliminary data.</text>
</comment>
<dbReference type="InterPro" id="IPR013805">
    <property type="entry name" value="GrpE_CC"/>
</dbReference>
<comment type="function">
    <text evidence="7">Essential component of the PAM complex, a complex required for the translocation of transit peptide-containing proteins from the inner membrane into the mitochondrial matrix in an ATP-dependent manner.</text>
</comment>
<evidence type="ECO:0000313" key="11">
    <source>
        <dbReference type="EMBL" id="KAK9668651.1"/>
    </source>
</evidence>
<dbReference type="GO" id="GO:0042803">
    <property type="term" value="F:protein homodimerization activity"/>
    <property type="evidence" value="ECO:0007669"/>
    <property type="project" value="InterPro"/>
</dbReference>
<reference evidence="11" key="1">
    <citation type="submission" date="2024-03" db="EMBL/GenBank/DDBJ databases">
        <title>WGS assembly of Saponaria officinalis var. Norfolk2.</title>
        <authorList>
            <person name="Jenkins J."/>
            <person name="Shu S."/>
            <person name="Grimwood J."/>
            <person name="Barry K."/>
            <person name="Goodstein D."/>
            <person name="Schmutz J."/>
            <person name="Leebens-Mack J."/>
            <person name="Osbourn A."/>
        </authorList>
    </citation>
    <scope>NUCLEOTIDE SEQUENCE [LARGE SCALE GENOMIC DNA]</scope>
    <source>
        <strain evidence="11">JIC</strain>
    </source>
</reference>
<dbReference type="GO" id="GO:0000774">
    <property type="term" value="F:adenyl-nucleotide exchange factor activity"/>
    <property type="evidence" value="ECO:0007669"/>
    <property type="project" value="InterPro"/>
</dbReference>
<dbReference type="PANTHER" id="PTHR21237">
    <property type="entry name" value="GRPE PROTEIN"/>
    <property type="match status" value="1"/>
</dbReference>
<dbReference type="GO" id="GO:0009507">
    <property type="term" value="C:chloroplast"/>
    <property type="evidence" value="ECO:0007669"/>
    <property type="project" value="TreeGrafter"/>
</dbReference>
<feature type="region of interest" description="Disordered" evidence="10">
    <location>
        <begin position="308"/>
        <end position="345"/>
    </location>
</feature>
<keyword evidence="4" id="KW-0963">Cytoplasm</keyword>
<dbReference type="HAMAP" id="MF_01151">
    <property type="entry name" value="GrpE"/>
    <property type="match status" value="1"/>
</dbReference>
<evidence type="ECO:0000256" key="2">
    <source>
        <dbReference type="ARBA" id="ARBA00009054"/>
    </source>
</evidence>
<dbReference type="Gene3D" id="3.90.20.20">
    <property type="match status" value="1"/>
</dbReference>
<feature type="coiled-coil region" evidence="9">
    <location>
        <begin position="146"/>
        <end position="173"/>
    </location>
</feature>
<evidence type="ECO:0000256" key="3">
    <source>
        <dbReference type="ARBA" id="ARBA00011738"/>
    </source>
</evidence>
<dbReference type="EMBL" id="JBDFQZ010000013">
    <property type="protein sequence ID" value="KAK9668651.1"/>
    <property type="molecule type" value="Genomic_DNA"/>
</dbReference>